<keyword evidence="3" id="KW-0349">Heme</keyword>
<evidence type="ECO:0000256" key="3">
    <source>
        <dbReference type="ARBA" id="ARBA00022617"/>
    </source>
</evidence>
<evidence type="ECO:0000256" key="2">
    <source>
        <dbReference type="ARBA" id="ARBA00022559"/>
    </source>
</evidence>
<keyword evidence="6" id="KW-0408">Iron</keyword>
<feature type="region of interest" description="Disordered" evidence="8">
    <location>
        <begin position="19"/>
        <end position="73"/>
    </location>
</feature>
<evidence type="ECO:0000256" key="1">
    <source>
        <dbReference type="ARBA" id="ARBA00001970"/>
    </source>
</evidence>
<dbReference type="PROSITE" id="PS51405">
    <property type="entry name" value="HEME_HALOPEROXIDASE"/>
    <property type="match status" value="1"/>
</dbReference>
<evidence type="ECO:0000256" key="5">
    <source>
        <dbReference type="ARBA" id="ARBA00023002"/>
    </source>
</evidence>
<feature type="domain" description="Heme haloperoxidase family profile" evidence="9">
    <location>
        <begin position="234"/>
        <end position="437"/>
    </location>
</feature>
<comment type="caution">
    <text evidence="10">The sequence shown here is derived from an EMBL/GenBank/DDBJ whole genome shotgun (WGS) entry which is preliminary data.</text>
</comment>
<name>A0AB34FKT8_9HYPO</name>
<dbReference type="AlphaFoldDB" id="A0AB34FKT8"/>
<feature type="compositionally biased region" description="Acidic residues" evidence="8">
    <location>
        <begin position="44"/>
        <end position="61"/>
    </location>
</feature>
<evidence type="ECO:0000256" key="6">
    <source>
        <dbReference type="ARBA" id="ARBA00023004"/>
    </source>
</evidence>
<dbReference type="Proteomes" id="UP001163105">
    <property type="component" value="Unassembled WGS sequence"/>
</dbReference>
<dbReference type="Pfam" id="PF01328">
    <property type="entry name" value="Peroxidase_2"/>
    <property type="match status" value="1"/>
</dbReference>
<reference evidence="10" key="1">
    <citation type="submission" date="2023-01" db="EMBL/GenBank/DDBJ databases">
        <title>The growth and conidiation of Purpureocillium lavendulum are regulated by nitrogen source and histone H3K14 acetylation.</title>
        <authorList>
            <person name="Tang P."/>
            <person name="Han J."/>
            <person name="Zhang C."/>
            <person name="Tang P."/>
            <person name="Qi F."/>
            <person name="Zhang K."/>
            <person name="Liang L."/>
        </authorList>
    </citation>
    <scope>NUCLEOTIDE SEQUENCE</scope>
    <source>
        <strain evidence="10">YMF1.00683</strain>
    </source>
</reference>
<comment type="cofactor">
    <cofactor evidence="1">
        <name>heme b</name>
        <dbReference type="ChEBI" id="CHEBI:60344"/>
    </cofactor>
</comment>
<evidence type="ECO:0000313" key="11">
    <source>
        <dbReference type="Proteomes" id="UP001163105"/>
    </source>
</evidence>
<feature type="compositionally biased region" description="Polar residues" evidence="8">
    <location>
        <begin position="23"/>
        <end position="33"/>
    </location>
</feature>
<proteinExistence type="inferred from homology"/>
<dbReference type="Gene3D" id="1.10.489.10">
    <property type="entry name" value="Chloroperoxidase-like"/>
    <property type="match status" value="1"/>
</dbReference>
<evidence type="ECO:0000256" key="8">
    <source>
        <dbReference type="SAM" id="MobiDB-lite"/>
    </source>
</evidence>
<keyword evidence="2" id="KW-0575">Peroxidase</keyword>
<dbReference type="SUPFAM" id="SSF47571">
    <property type="entry name" value="Cloroperoxidase"/>
    <property type="match status" value="1"/>
</dbReference>
<keyword evidence="11" id="KW-1185">Reference proteome</keyword>
<comment type="similarity">
    <text evidence="7">Belongs to the chloroperoxidase family.</text>
</comment>
<dbReference type="InterPro" id="IPR036851">
    <property type="entry name" value="Chloroperoxidase-like_sf"/>
</dbReference>
<accession>A0AB34FKT8</accession>
<protein>
    <submittedName>
        <fullName evidence="10">Phospholipase A2</fullName>
    </submittedName>
</protein>
<sequence length="444" mass="49640">MMYHVLSLASLLRDEGEVDGAVNDNQGSDSSWYEHSASERGESTEADGAGEDEGSNDESEGSDISNDFPDHVPEYADDVPAFDNWLLVNGRPVELLDDQHRFAALKRLVSGTDAGKQELYWPCNIYDPDALPSELNLALRMNWRDTMMADSHGDIWVKLVAAASKDPDIFHGNVAEMETQMLRALHLSGELGFRRAGSPPSGAESAGGRWLRDGTILSFKTKERDMEVERIGKEDHSYIRLDIVDRAPCPGLNALANQGYLPRDGKNITLPRLEAALMTALHMSGTVAHALANTLKPVLRENGTFDLVDSRKHNIVEHDRSLTRLDFRQGDNYTFQPRMLQAMIDDAGGGPITLKTLAKTYVRRKKEHKERGGPPLGLRLWFVNMLITVGFINAETSGHPSPQQLTTFYTEERLENYILTNPEPRTLRGLVWKAMVLFWHVNFG</sequence>
<evidence type="ECO:0000313" key="10">
    <source>
        <dbReference type="EMBL" id="KAJ6439067.1"/>
    </source>
</evidence>
<dbReference type="InterPro" id="IPR000028">
    <property type="entry name" value="Chloroperoxidase"/>
</dbReference>
<evidence type="ECO:0000256" key="7">
    <source>
        <dbReference type="ARBA" id="ARBA00025795"/>
    </source>
</evidence>
<keyword evidence="5" id="KW-0560">Oxidoreductase</keyword>
<dbReference type="GO" id="GO:0046872">
    <property type="term" value="F:metal ion binding"/>
    <property type="evidence" value="ECO:0007669"/>
    <property type="project" value="UniProtKB-KW"/>
</dbReference>
<dbReference type="GO" id="GO:0004601">
    <property type="term" value="F:peroxidase activity"/>
    <property type="evidence" value="ECO:0007669"/>
    <property type="project" value="UniProtKB-KW"/>
</dbReference>
<evidence type="ECO:0000259" key="9">
    <source>
        <dbReference type="PROSITE" id="PS51405"/>
    </source>
</evidence>
<evidence type="ECO:0000256" key="4">
    <source>
        <dbReference type="ARBA" id="ARBA00022723"/>
    </source>
</evidence>
<dbReference type="PANTHER" id="PTHR33577:SF18">
    <property type="entry name" value="HEME HALOPEROXIDASE FAMILY PROFILE DOMAIN-CONTAINING PROTEIN"/>
    <property type="match status" value="1"/>
</dbReference>
<dbReference type="PANTHER" id="PTHR33577">
    <property type="entry name" value="STERIGMATOCYSTIN BIOSYNTHESIS PEROXIDASE STCC-RELATED"/>
    <property type="match status" value="1"/>
</dbReference>
<gene>
    <name evidence="10" type="ORF">O9K51_08473</name>
</gene>
<keyword evidence="4" id="KW-0479">Metal-binding</keyword>
<organism evidence="10 11">
    <name type="scientific">Purpureocillium lavendulum</name>
    <dbReference type="NCBI Taxonomy" id="1247861"/>
    <lineage>
        <taxon>Eukaryota</taxon>
        <taxon>Fungi</taxon>
        <taxon>Dikarya</taxon>
        <taxon>Ascomycota</taxon>
        <taxon>Pezizomycotina</taxon>
        <taxon>Sordariomycetes</taxon>
        <taxon>Hypocreomycetidae</taxon>
        <taxon>Hypocreales</taxon>
        <taxon>Ophiocordycipitaceae</taxon>
        <taxon>Purpureocillium</taxon>
    </lineage>
</organism>
<dbReference type="EMBL" id="JAQHRD010000007">
    <property type="protein sequence ID" value="KAJ6439067.1"/>
    <property type="molecule type" value="Genomic_DNA"/>
</dbReference>